<dbReference type="GO" id="GO:0015833">
    <property type="term" value="P:peptide transport"/>
    <property type="evidence" value="ECO:0007669"/>
    <property type="project" value="InterPro"/>
</dbReference>
<organism evidence="6 7">
    <name type="scientific">Schaedlerella arabinosiphila</name>
    <dbReference type="NCBI Taxonomy" id="2044587"/>
    <lineage>
        <taxon>Bacteria</taxon>
        <taxon>Bacillati</taxon>
        <taxon>Bacillota</taxon>
        <taxon>Clostridia</taxon>
        <taxon>Lachnospirales</taxon>
        <taxon>Lachnospiraceae</taxon>
        <taxon>Schaedlerella</taxon>
    </lineage>
</organism>
<sequence length="330" mass="37110">MGDLMRLCGLGKAFPQRQRNEITILRNITITMGEGETVCVLGESGCGKTTLGRIVAGVSDYTAGSYRFQGKEVSEMSKEERNQFRNSVQMIHQNPYESLNPTMMVFDIIANPIRRHHKIVKIEELYEKVTELLETVGLTPVEDFVDKYPAFLSGGQRQRVSIARTLAMNPKLIVVDEATSMVDTSLRISLLGTLKKIQEETGVSYFFITHDLALGKYFAQGQKAVIMYLGQIVEECSMERLVEYPCHPYTKEILSAAVGSSDILEKDQGKKYRLTGTDNPSFKNLPSGCPLHPRCPQKMAGTCDVKIPESAKAEQGHYVRCHLYEEERQR</sequence>
<dbReference type="PROSITE" id="PS50893">
    <property type="entry name" value="ABC_TRANSPORTER_2"/>
    <property type="match status" value="1"/>
</dbReference>
<dbReference type="InterPro" id="IPR003593">
    <property type="entry name" value="AAA+_ATPase"/>
</dbReference>
<feature type="domain" description="ABC transporter" evidence="5">
    <location>
        <begin position="5"/>
        <end position="254"/>
    </location>
</feature>
<dbReference type="Pfam" id="PF00005">
    <property type="entry name" value="ABC_tran"/>
    <property type="match status" value="1"/>
</dbReference>
<dbReference type="InterPro" id="IPR013563">
    <property type="entry name" value="Oligopep_ABC_C"/>
</dbReference>
<dbReference type="PANTHER" id="PTHR43776">
    <property type="entry name" value="TRANSPORT ATP-BINDING PROTEIN"/>
    <property type="match status" value="1"/>
</dbReference>
<keyword evidence="2" id="KW-0813">Transport</keyword>
<evidence type="ECO:0000259" key="5">
    <source>
        <dbReference type="PROSITE" id="PS50893"/>
    </source>
</evidence>
<gene>
    <name evidence="6" type="ORF">FMM80_14125</name>
</gene>
<dbReference type="SUPFAM" id="SSF52540">
    <property type="entry name" value="P-loop containing nucleoside triphosphate hydrolases"/>
    <property type="match status" value="1"/>
</dbReference>
<dbReference type="CDD" id="cd03257">
    <property type="entry name" value="ABC_NikE_OppD_transporters"/>
    <property type="match status" value="1"/>
</dbReference>
<dbReference type="InterPro" id="IPR017871">
    <property type="entry name" value="ABC_transporter-like_CS"/>
</dbReference>
<keyword evidence="3" id="KW-0547">Nucleotide-binding</keyword>
<dbReference type="GO" id="GO:0016887">
    <property type="term" value="F:ATP hydrolysis activity"/>
    <property type="evidence" value="ECO:0007669"/>
    <property type="project" value="InterPro"/>
</dbReference>
<dbReference type="AlphaFoldDB" id="A0A9X5C7W6"/>
<reference evidence="6 7" key="1">
    <citation type="submission" date="2019-07" db="EMBL/GenBank/DDBJ databases">
        <title>Draft genome sequences of 15 bacterial species constituting the stable defined intestinal microbiota of the GM15 gnotobiotic mouse model.</title>
        <authorList>
            <person name="Elie C."/>
            <person name="Mathieu A."/>
            <person name="Saliou A."/>
            <person name="Darnaud M."/>
            <person name="Leulier F."/>
            <person name="Tamellini A."/>
        </authorList>
    </citation>
    <scope>NUCLEOTIDE SEQUENCE [LARGE SCALE GENOMIC DNA]</scope>
    <source>
        <strain evidence="7">ASF 502</strain>
    </source>
</reference>
<dbReference type="Gene3D" id="3.40.50.300">
    <property type="entry name" value="P-loop containing nucleotide triphosphate hydrolases"/>
    <property type="match status" value="1"/>
</dbReference>
<accession>A0A9X5C7W6</accession>
<evidence type="ECO:0000313" key="6">
    <source>
        <dbReference type="EMBL" id="NDO69754.1"/>
    </source>
</evidence>
<evidence type="ECO:0000313" key="7">
    <source>
        <dbReference type="Proteomes" id="UP000474104"/>
    </source>
</evidence>
<dbReference type="PROSITE" id="PS00211">
    <property type="entry name" value="ABC_TRANSPORTER_1"/>
    <property type="match status" value="1"/>
</dbReference>
<comment type="similarity">
    <text evidence="1">Belongs to the ABC transporter superfamily.</text>
</comment>
<dbReference type="NCBIfam" id="TIGR01727">
    <property type="entry name" value="oligo_HPY"/>
    <property type="match status" value="1"/>
</dbReference>
<dbReference type="GO" id="GO:0055085">
    <property type="term" value="P:transmembrane transport"/>
    <property type="evidence" value="ECO:0007669"/>
    <property type="project" value="UniProtKB-ARBA"/>
</dbReference>
<name>A0A9X5C7W6_9FIRM</name>
<evidence type="ECO:0000256" key="3">
    <source>
        <dbReference type="ARBA" id="ARBA00022741"/>
    </source>
</evidence>
<dbReference type="GO" id="GO:0005524">
    <property type="term" value="F:ATP binding"/>
    <property type="evidence" value="ECO:0007669"/>
    <property type="project" value="UniProtKB-KW"/>
</dbReference>
<dbReference type="SMART" id="SM00382">
    <property type="entry name" value="AAA"/>
    <property type="match status" value="1"/>
</dbReference>
<comment type="caution">
    <text evidence="6">The sequence shown here is derived from an EMBL/GenBank/DDBJ whole genome shotgun (WGS) entry which is preliminary data.</text>
</comment>
<protein>
    <submittedName>
        <fullName evidence="6">ABC transporter ATP-binding protein</fullName>
    </submittedName>
</protein>
<evidence type="ECO:0000256" key="1">
    <source>
        <dbReference type="ARBA" id="ARBA00005417"/>
    </source>
</evidence>
<dbReference type="InterPro" id="IPR027417">
    <property type="entry name" value="P-loop_NTPase"/>
</dbReference>
<keyword evidence="4 6" id="KW-0067">ATP-binding</keyword>
<dbReference type="Proteomes" id="UP000474104">
    <property type="component" value="Unassembled WGS sequence"/>
</dbReference>
<evidence type="ECO:0000256" key="2">
    <source>
        <dbReference type="ARBA" id="ARBA00022448"/>
    </source>
</evidence>
<dbReference type="EMBL" id="VIRB01000083">
    <property type="protein sequence ID" value="NDO69754.1"/>
    <property type="molecule type" value="Genomic_DNA"/>
</dbReference>
<proteinExistence type="inferred from homology"/>
<dbReference type="PANTHER" id="PTHR43776:SF7">
    <property type="entry name" value="D,D-DIPEPTIDE TRANSPORT ATP-BINDING PROTEIN DDPF-RELATED"/>
    <property type="match status" value="1"/>
</dbReference>
<dbReference type="RefSeq" id="WP_162205701.1">
    <property type="nucleotide sequence ID" value="NZ_VIRB01000083.1"/>
</dbReference>
<dbReference type="InterPro" id="IPR003439">
    <property type="entry name" value="ABC_transporter-like_ATP-bd"/>
</dbReference>
<dbReference type="Pfam" id="PF08352">
    <property type="entry name" value="oligo_HPY"/>
    <property type="match status" value="1"/>
</dbReference>
<dbReference type="InterPro" id="IPR050319">
    <property type="entry name" value="ABC_transp_ATP-bind"/>
</dbReference>
<evidence type="ECO:0000256" key="4">
    <source>
        <dbReference type="ARBA" id="ARBA00022840"/>
    </source>
</evidence>